<evidence type="ECO:0000313" key="9">
    <source>
        <dbReference type="Proteomes" id="UP000236884"/>
    </source>
</evidence>
<reference evidence="8 9" key="1">
    <citation type="submission" date="2015-08" db="EMBL/GenBank/DDBJ databases">
        <title>Investigation of the bacterial diversity of lava forest soil.</title>
        <authorList>
            <person name="Lee J.S."/>
        </authorList>
    </citation>
    <scope>NUCLEOTIDE SEQUENCE [LARGE SCALE GENOMIC DNA]</scope>
    <source>
        <strain evidence="8 9">GJW-30</strain>
    </source>
</reference>
<comment type="catalytic activity">
    <reaction evidence="6">
        <text>L-tryptophan + O2 = indole-3-acetamide + CO2 + H2O</text>
        <dbReference type="Rhea" id="RHEA:16165"/>
        <dbReference type="ChEBI" id="CHEBI:15377"/>
        <dbReference type="ChEBI" id="CHEBI:15379"/>
        <dbReference type="ChEBI" id="CHEBI:16031"/>
        <dbReference type="ChEBI" id="CHEBI:16526"/>
        <dbReference type="ChEBI" id="CHEBI:57912"/>
        <dbReference type="EC" id="1.13.12.3"/>
    </reaction>
</comment>
<feature type="domain" description="Amine oxidase" evidence="7">
    <location>
        <begin position="157"/>
        <end position="400"/>
    </location>
</feature>
<sequence>MHEIEVIVIGAGAAGVAAGRRLKDHGVNAVVLEARDRVGGRAATVAGELPLDLGCGWLHSAEENEWTGIARELGLTIDTTFPPWNRIRNELSMSAEEQTDFRATIDQYETRVEKAAREKDRAASTLLEPGNPWNALISAISTYANGVEADKLSVVDYDRYYDSGTNWRVTQGYGTTVAGYAKGLDIRLGEAVSRIDHSGKDIRVTTTRGELSCRAIIVTISTNLLARETLRFDPPLPEKIAAAGGLPLGLADKLFFRIERPDDFPKEGRVFGTKDRIGTGSYHFRPFGRPVIECYFGGENARAMEKGGIDAQVTFAREELANHFGHDVLKRLKPIISTQWAQDPFALGSYSAALIGHADARAALAAPVDDRIFFAGEAVSARDFTTAHGALRTGRDAADAAHAALRKA</sequence>
<evidence type="ECO:0000313" key="8">
    <source>
        <dbReference type="EMBL" id="BAT60019.1"/>
    </source>
</evidence>
<dbReference type="SUPFAM" id="SSF54373">
    <property type="entry name" value="FAD-linked reductases, C-terminal domain"/>
    <property type="match status" value="1"/>
</dbReference>
<evidence type="ECO:0000256" key="2">
    <source>
        <dbReference type="ARBA" id="ARBA00005833"/>
    </source>
</evidence>
<keyword evidence="5" id="KW-0073">Auxin biosynthesis</keyword>
<keyword evidence="9" id="KW-1185">Reference proteome</keyword>
<dbReference type="AlphaFoldDB" id="A0A0S3PVT5"/>
<dbReference type="EC" id="1.13.12.3" evidence="3"/>
<evidence type="ECO:0000256" key="1">
    <source>
        <dbReference type="ARBA" id="ARBA00004814"/>
    </source>
</evidence>
<dbReference type="InterPro" id="IPR036188">
    <property type="entry name" value="FAD/NAD-bd_sf"/>
</dbReference>
<comment type="pathway">
    <text evidence="1">Plant hormone metabolism; auxin biosynthesis.</text>
</comment>
<dbReference type="PRINTS" id="PR00420">
    <property type="entry name" value="RNGMNOXGNASE"/>
</dbReference>
<gene>
    <name evidence="8" type="primary">puo</name>
    <name evidence="8" type="ORF">GJW-30_1_02554</name>
</gene>
<evidence type="ECO:0000256" key="5">
    <source>
        <dbReference type="ARBA" id="ARBA00023070"/>
    </source>
</evidence>
<evidence type="ECO:0000256" key="3">
    <source>
        <dbReference type="ARBA" id="ARBA00012535"/>
    </source>
</evidence>
<dbReference type="PANTHER" id="PTHR10742:SF410">
    <property type="entry name" value="LYSINE-SPECIFIC HISTONE DEMETHYLASE 2"/>
    <property type="match status" value="1"/>
</dbReference>
<evidence type="ECO:0000256" key="6">
    <source>
        <dbReference type="ARBA" id="ARBA00047321"/>
    </source>
</evidence>
<dbReference type="KEGG" id="vgo:GJW-30_1_02554"/>
<keyword evidence="8" id="KW-0560">Oxidoreductase</keyword>
<organism evidence="8 9">
    <name type="scientific">Variibacter gotjawalensis</name>
    <dbReference type="NCBI Taxonomy" id="1333996"/>
    <lineage>
        <taxon>Bacteria</taxon>
        <taxon>Pseudomonadati</taxon>
        <taxon>Pseudomonadota</taxon>
        <taxon>Alphaproteobacteria</taxon>
        <taxon>Hyphomicrobiales</taxon>
        <taxon>Nitrobacteraceae</taxon>
        <taxon>Variibacter</taxon>
    </lineage>
</organism>
<name>A0A0S3PVT5_9BRAD</name>
<proteinExistence type="inferred from homology"/>
<evidence type="ECO:0000259" key="7">
    <source>
        <dbReference type="Pfam" id="PF01593"/>
    </source>
</evidence>
<dbReference type="OrthoDB" id="337830at2"/>
<dbReference type="Gene3D" id="3.50.50.60">
    <property type="entry name" value="FAD/NAD(P)-binding domain"/>
    <property type="match status" value="1"/>
</dbReference>
<dbReference type="InterPro" id="IPR050281">
    <property type="entry name" value="Flavin_monoamine_oxidase"/>
</dbReference>
<dbReference type="GO" id="GO:0050361">
    <property type="term" value="F:tryptophan 2-monooxygenase activity"/>
    <property type="evidence" value="ECO:0007669"/>
    <property type="project" value="UniProtKB-EC"/>
</dbReference>
<dbReference type="Pfam" id="PF01593">
    <property type="entry name" value="Amino_oxidase"/>
    <property type="match status" value="2"/>
</dbReference>
<dbReference type="Proteomes" id="UP000236884">
    <property type="component" value="Chromosome"/>
</dbReference>
<dbReference type="SUPFAM" id="SSF51905">
    <property type="entry name" value="FAD/NAD(P)-binding domain"/>
    <property type="match status" value="1"/>
</dbReference>
<dbReference type="GO" id="GO:0009851">
    <property type="term" value="P:auxin biosynthetic process"/>
    <property type="evidence" value="ECO:0007669"/>
    <property type="project" value="UniProtKB-KW"/>
</dbReference>
<comment type="similarity">
    <text evidence="2">Belongs to the tryptophan 2-monooxygenase family.</text>
</comment>
<dbReference type="EMBL" id="AP014946">
    <property type="protein sequence ID" value="BAT60019.1"/>
    <property type="molecule type" value="Genomic_DNA"/>
</dbReference>
<accession>A0A0S3PVT5</accession>
<dbReference type="RefSeq" id="WP_096355883.1">
    <property type="nucleotide sequence ID" value="NZ_AP014946.1"/>
</dbReference>
<dbReference type="PANTHER" id="PTHR10742">
    <property type="entry name" value="FLAVIN MONOAMINE OXIDASE"/>
    <property type="match status" value="1"/>
</dbReference>
<dbReference type="InterPro" id="IPR002937">
    <property type="entry name" value="Amino_oxidase"/>
</dbReference>
<evidence type="ECO:0000256" key="4">
    <source>
        <dbReference type="ARBA" id="ARBA00017871"/>
    </source>
</evidence>
<protein>
    <recommendedName>
        <fullName evidence="4">Tryptophan 2-monooxygenase</fullName>
        <ecNumber evidence="3">1.13.12.3</ecNumber>
    </recommendedName>
</protein>
<feature type="domain" description="Amine oxidase" evidence="7">
    <location>
        <begin position="14"/>
        <end position="97"/>
    </location>
</feature>